<dbReference type="EMBL" id="SATR01000103">
    <property type="protein sequence ID" value="TFH89170.1"/>
    <property type="molecule type" value="Genomic_DNA"/>
</dbReference>
<comment type="caution">
    <text evidence="2">The sequence shown here is derived from an EMBL/GenBank/DDBJ whole genome shotgun (WGS) entry which is preliminary data.</text>
</comment>
<dbReference type="OrthoDB" id="7062017at2"/>
<proteinExistence type="predicted"/>
<dbReference type="RefSeq" id="WP_134837612.1">
    <property type="nucleotide sequence ID" value="NZ_SATR01000103.1"/>
</dbReference>
<keyword evidence="1" id="KW-1133">Transmembrane helix</keyword>
<reference evidence="2 3" key="1">
    <citation type="submission" date="2019-01" db="EMBL/GenBank/DDBJ databases">
        <title>Vibrio BEI176 sp. nov, a marine bacterium isolated from China: eastern marignal seas.</title>
        <authorList>
            <person name="Li B."/>
        </authorList>
    </citation>
    <scope>NUCLEOTIDE SEQUENCE [LARGE SCALE GENOMIC DNA]</scope>
    <source>
        <strain evidence="2 3">BEI176</strain>
    </source>
</reference>
<sequence length="198" mass="22949">MKFNYDKVLSLIVVLSFYLMIASSPEPLWQELEGSLISKLFLFGNYGTLFTLSSGVVVSYIFYLIVVYYPSKKRKSELRDRMCNQLSLFMSWIKPIGSDLPLFLSVDDFDSLLEELVQTKQLTDLQPAMIKRLAIDNLEIFAGLIPVASEISEEHLTHWCNATQILRGIANTKDDSRDIYRFLVYFLKHIQRFKQSKI</sequence>
<organism evidence="2 3">
    <name type="scientific">Vibrio ouci</name>
    <dbReference type="NCBI Taxonomy" id="2499078"/>
    <lineage>
        <taxon>Bacteria</taxon>
        <taxon>Pseudomonadati</taxon>
        <taxon>Pseudomonadota</taxon>
        <taxon>Gammaproteobacteria</taxon>
        <taxon>Vibrionales</taxon>
        <taxon>Vibrionaceae</taxon>
        <taxon>Vibrio</taxon>
    </lineage>
</organism>
<evidence type="ECO:0000313" key="3">
    <source>
        <dbReference type="Proteomes" id="UP000297753"/>
    </source>
</evidence>
<keyword evidence="1" id="KW-0812">Transmembrane</keyword>
<evidence type="ECO:0000313" key="2">
    <source>
        <dbReference type="EMBL" id="TFH89170.1"/>
    </source>
</evidence>
<evidence type="ECO:0000256" key="1">
    <source>
        <dbReference type="SAM" id="Phobius"/>
    </source>
</evidence>
<dbReference type="Proteomes" id="UP000297753">
    <property type="component" value="Unassembled WGS sequence"/>
</dbReference>
<accession>A0A4Y8W8B7</accession>
<dbReference type="AlphaFoldDB" id="A0A4Y8W8B7"/>
<feature type="transmembrane region" description="Helical" evidence="1">
    <location>
        <begin position="47"/>
        <end position="69"/>
    </location>
</feature>
<protein>
    <submittedName>
        <fullName evidence="2">Uncharacterized protein</fullName>
    </submittedName>
</protein>
<gene>
    <name evidence="2" type="ORF">ELS82_23695</name>
</gene>
<keyword evidence="1" id="KW-0472">Membrane</keyword>
<keyword evidence="3" id="KW-1185">Reference proteome</keyword>
<name>A0A4Y8W8B7_9VIBR</name>